<accession>A0A6M0IQT3</accession>
<gene>
    <name evidence="1" type="ORF">GK091_27570</name>
</gene>
<dbReference type="EMBL" id="JAAGNZ010000007">
    <property type="protein sequence ID" value="NEU70656.1"/>
    <property type="molecule type" value="Genomic_DNA"/>
</dbReference>
<keyword evidence="2" id="KW-1185">Reference proteome</keyword>
<evidence type="ECO:0000313" key="2">
    <source>
        <dbReference type="Proteomes" id="UP000477386"/>
    </source>
</evidence>
<sequence length="171" mass="19715">MFLLSVTMDREGNFRPFFCHVPELEAAFDVLGTITATGDVLISVDLIDNGQRTPLPVEAFDGEPVGTHIKNLEHDWQALLNKPISLKSAHNRLLTGFSRLLHATYQTRIDWLELAIDDTNSRIRDLPHTPHWESCCVRLELQITLYLRQLEQAQIGQRRIDKRFATYLDYD</sequence>
<dbReference type="RefSeq" id="WP_164043968.1">
    <property type="nucleotide sequence ID" value="NZ_JAAGNZ010000007.1"/>
</dbReference>
<dbReference type="AlphaFoldDB" id="A0A6M0IQT3"/>
<organism evidence="1 2">
    <name type="scientific">Spirosoma agri</name>
    <dbReference type="NCBI Taxonomy" id="1987381"/>
    <lineage>
        <taxon>Bacteria</taxon>
        <taxon>Pseudomonadati</taxon>
        <taxon>Bacteroidota</taxon>
        <taxon>Cytophagia</taxon>
        <taxon>Cytophagales</taxon>
        <taxon>Cytophagaceae</taxon>
        <taxon>Spirosoma</taxon>
    </lineage>
</organism>
<reference evidence="1 2" key="1">
    <citation type="submission" date="2020-02" db="EMBL/GenBank/DDBJ databases">
        <title>Draft genome sequence of two Spirosoma agri KCTC 52727 and Spirosoma terrae KCTC 52035.</title>
        <authorList>
            <person name="Rojas J."/>
            <person name="Ambika Manirajan B."/>
            <person name="Ratering S."/>
            <person name="Suarez C."/>
            <person name="Schnell S."/>
        </authorList>
    </citation>
    <scope>NUCLEOTIDE SEQUENCE [LARGE SCALE GENOMIC DNA]</scope>
    <source>
        <strain evidence="1 2">KCTC 52727</strain>
    </source>
</reference>
<name>A0A6M0IQT3_9BACT</name>
<proteinExistence type="predicted"/>
<protein>
    <submittedName>
        <fullName evidence="1">Uncharacterized protein</fullName>
    </submittedName>
</protein>
<dbReference type="Proteomes" id="UP000477386">
    <property type="component" value="Unassembled WGS sequence"/>
</dbReference>
<comment type="caution">
    <text evidence="1">The sequence shown here is derived from an EMBL/GenBank/DDBJ whole genome shotgun (WGS) entry which is preliminary data.</text>
</comment>
<evidence type="ECO:0000313" key="1">
    <source>
        <dbReference type="EMBL" id="NEU70656.1"/>
    </source>
</evidence>